<dbReference type="Proteomes" id="UP000185151">
    <property type="component" value="Unassembled WGS sequence"/>
</dbReference>
<proteinExistence type="predicted"/>
<evidence type="ECO:0000313" key="2">
    <source>
        <dbReference type="Proteomes" id="UP000185151"/>
    </source>
</evidence>
<dbReference type="AlphaFoldDB" id="A0A1N6GZD3"/>
<dbReference type="EMBL" id="FSRU01000001">
    <property type="protein sequence ID" value="SIO12802.1"/>
    <property type="molecule type" value="Genomic_DNA"/>
</dbReference>
<reference evidence="1 2" key="1">
    <citation type="submission" date="2016-11" db="EMBL/GenBank/DDBJ databases">
        <authorList>
            <person name="Jaros S."/>
            <person name="Januszkiewicz K."/>
            <person name="Wedrychowicz H."/>
        </authorList>
    </citation>
    <scope>NUCLEOTIDE SEQUENCE [LARGE SCALE GENOMIC DNA]</scope>
    <source>
        <strain evidence="1 2">GAS95</strain>
    </source>
</reference>
<evidence type="ECO:0000313" key="1">
    <source>
        <dbReference type="EMBL" id="SIO12802.1"/>
    </source>
</evidence>
<protein>
    <submittedName>
        <fullName evidence="1">Uncharacterized protein</fullName>
    </submittedName>
</protein>
<name>A0A1N6GZD3_9BURK</name>
<gene>
    <name evidence="1" type="ORF">SAMN05444165_1065</name>
</gene>
<keyword evidence="2" id="KW-1185">Reference proteome</keyword>
<accession>A0A1N6GZD3</accession>
<sequence>MTDIAPRDTFRTKLSSEGRLNHSAKSISVHSPMHRTVEELSFAFVVLLNQPLARTEAANRFERLWNETNEAASASLGTEHAVSYIALLKDMDARWRCLRVLN</sequence>
<organism evidence="1 2">
    <name type="scientific">Paraburkholderia phenazinium</name>
    <dbReference type="NCBI Taxonomy" id="60549"/>
    <lineage>
        <taxon>Bacteria</taxon>
        <taxon>Pseudomonadati</taxon>
        <taxon>Pseudomonadota</taxon>
        <taxon>Betaproteobacteria</taxon>
        <taxon>Burkholderiales</taxon>
        <taxon>Burkholderiaceae</taxon>
        <taxon>Paraburkholderia</taxon>
    </lineage>
</organism>